<dbReference type="PANTHER" id="PTHR41983">
    <property type="entry name" value="SHORT-CHAIN FATTY ACID TRANSPORTER-RELATED"/>
    <property type="match status" value="1"/>
</dbReference>
<organism evidence="4 5">
    <name type="scientific">Bacillus thermotolerans</name>
    <name type="common">Quasibacillus thermotolerans</name>
    <dbReference type="NCBI Taxonomy" id="1221996"/>
    <lineage>
        <taxon>Bacteria</taxon>
        <taxon>Bacillati</taxon>
        <taxon>Bacillota</taxon>
        <taxon>Bacilli</taxon>
        <taxon>Bacillales</taxon>
        <taxon>Bacillaceae</taxon>
        <taxon>Bacillus</taxon>
    </lineage>
</organism>
<keyword evidence="1" id="KW-0472">Membrane</keyword>
<name>A0A0F5HPB8_BACTR</name>
<dbReference type="EMBL" id="JWIR02000077">
    <property type="protein sequence ID" value="KKB34953.1"/>
    <property type="molecule type" value="Genomic_DNA"/>
</dbReference>
<gene>
    <name evidence="2" type="ORF">QY95_00389</name>
    <name evidence="4" type="ORF">QY95_03654</name>
    <name evidence="3" type="ORF">QY95_03656</name>
</gene>
<evidence type="ECO:0000313" key="3">
    <source>
        <dbReference type="EMBL" id="KKB34953.1"/>
    </source>
</evidence>
<reference evidence="4 5" key="1">
    <citation type="submission" date="2015-02" db="EMBL/GenBank/DDBJ databases">
        <title>Genome Assembly of Bacillaceae bacterium MTCC 8252.</title>
        <authorList>
            <person name="Verma A."/>
            <person name="Khatri I."/>
            <person name="Mual P."/>
            <person name="Subramanian S."/>
            <person name="Krishnamurthi S."/>
        </authorList>
    </citation>
    <scope>NUCLEOTIDE SEQUENCE [LARGE SCALE GENOMIC DNA]</scope>
    <source>
        <strain evidence="4 5">MTCC 8252</strain>
    </source>
</reference>
<dbReference type="EMBL" id="JWIR02000076">
    <property type="protein sequence ID" value="KKB35083.1"/>
    <property type="molecule type" value="Genomic_DNA"/>
</dbReference>
<protein>
    <submittedName>
        <fullName evidence="4">Short chain fatty acids transporter</fullName>
    </submittedName>
</protein>
<accession>A0A0F5HPB8</accession>
<dbReference type="Proteomes" id="UP000031563">
    <property type="component" value="Unassembled WGS sequence"/>
</dbReference>
<dbReference type="PANTHER" id="PTHR41983:SF2">
    <property type="entry name" value="SHORT-CHAIN FATTY ACID TRANSPORTER-RELATED"/>
    <property type="match status" value="1"/>
</dbReference>
<proteinExistence type="predicted"/>
<evidence type="ECO:0000313" key="4">
    <source>
        <dbReference type="EMBL" id="KKB35083.1"/>
    </source>
</evidence>
<keyword evidence="5" id="KW-1185">Reference proteome</keyword>
<dbReference type="EMBL" id="JWIR02000126">
    <property type="protein sequence ID" value="KKB33178.1"/>
    <property type="molecule type" value="Genomic_DNA"/>
</dbReference>
<comment type="caution">
    <text evidence="4">The sequence shown here is derived from an EMBL/GenBank/DDBJ whole genome shotgun (WGS) entry which is preliminary data.</text>
</comment>
<feature type="transmembrane region" description="Helical" evidence="1">
    <location>
        <begin position="7"/>
        <end position="26"/>
    </location>
</feature>
<feature type="transmembrane region" description="Helical" evidence="1">
    <location>
        <begin position="87"/>
        <end position="108"/>
    </location>
</feature>
<dbReference type="Pfam" id="PF02667">
    <property type="entry name" value="SCFA_trans"/>
    <property type="match status" value="1"/>
</dbReference>
<dbReference type="AlphaFoldDB" id="A0A0F5HPB8"/>
<keyword evidence="1" id="KW-1133">Transmembrane helix</keyword>
<evidence type="ECO:0000313" key="5">
    <source>
        <dbReference type="Proteomes" id="UP000031563"/>
    </source>
</evidence>
<dbReference type="InterPro" id="IPR006160">
    <property type="entry name" value="SCFA_transpt_AtoE"/>
</dbReference>
<keyword evidence="1" id="KW-0812">Transmembrane</keyword>
<sequence length="109" mass="11754">MLSKILGPLYFHVLVFWSAGLVNFFVPSGGGQWAVQAPVMLEAAQSMDVSMAKTAMEVAWGDAWTNMIQPFWALPALAIAGLKAKDIMGFCLIILFVSGAVISLGFFLL</sequence>
<dbReference type="GO" id="GO:0005886">
    <property type="term" value="C:plasma membrane"/>
    <property type="evidence" value="ECO:0007669"/>
    <property type="project" value="TreeGrafter"/>
</dbReference>
<evidence type="ECO:0000313" key="2">
    <source>
        <dbReference type="EMBL" id="KKB33178.1"/>
    </source>
</evidence>
<evidence type="ECO:0000256" key="1">
    <source>
        <dbReference type="SAM" id="Phobius"/>
    </source>
</evidence>